<keyword evidence="1" id="KW-0808">Transferase</keyword>
<dbReference type="PANTHER" id="PTHR35526:SF3">
    <property type="entry name" value="ANTI-SIGMA-F FACTOR RSBW"/>
    <property type="match status" value="1"/>
</dbReference>
<organism evidence="4 5">
    <name type="scientific">Streptomyces mashuensis</name>
    <dbReference type="NCBI Taxonomy" id="33904"/>
    <lineage>
        <taxon>Bacteria</taxon>
        <taxon>Bacillati</taxon>
        <taxon>Actinomycetota</taxon>
        <taxon>Actinomycetes</taxon>
        <taxon>Kitasatosporales</taxon>
        <taxon>Streptomycetaceae</taxon>
        <taxon>Streptomyces</taxon>
    </lineage>
</organism>
<sequence length="154" mass="16614">MTTTPHPAPTGVPAYTQSLPREPASARQARLLVTAVLHTWNLPHLLDTGLLIVSELVGNAVRHTACDTLRVTVSRTRAGRVRFAVVDMSPQRPVRLAAGSGDDKGRGLAVVAALADRWDVDPLPWGKRVWADVGEAPPVARLPWPLTYGAPPQR</sequence>
<dbReference type="InterPro" id="IPR050267">
    <property type="entry name" value="Anti-sigma-factor_SerPK"/>
</dbReference>
<reference evidence="4" key="1">
    <citation type="journal article" date="2014" name="Int. J. Syst. Evol. Microbiol.">
        <title>Complete genome sequence of Corynebacterium casei LMG S-19264T (=DSM 44701T), isolated from a smear-ripened cheese.</title>
        <authorList>
            <consortium name="US DOE Joint Genome Institute (JGI-PGF)"/>
            <person name="Walter F."/>
            <person name="Albersmeier A."/>
            <person name="Kalinowski J."/>
            <person name="Ruckert C."/>
        </authorList>
    </citation>
    <scope>NUCLEOTIDE SEQUENCE</scope>
    <source>
        <strain evidence="4">JCM 4059</strain>
    </source>
</reference>
<evidence type="ECO:0000313" key="5">
    <source>
        <dbReference type="Proteomes" id="UP000638313"/>
    </source>
</evidence>
<dbReference type="SUPFAM" id="SSF55874">
    <property type="entry name" value="ATPase domain of HSP90 chaperone/DNA topoisomerase II/histidine kinase"/>
    <property type="match status" value="1"/>
</dbReference>
<dbReference type="InterPro" id="IPR003594">
    <property type="entry name" value="HATPase_dom"/>
</dbReference>
<dbReference type="Proteomes" id="UP000638313">
    <property type="component" value="Unassembled WGS sequence"/>
</dbReference>
<dbReference type="PANTHER" id="PTHR35526">
    <property type="entry name" value="ANTI-SIGMA-F FACTOR RSBW-RELATED"/>
    <property type="match status" value="1"/>
</dbReference>
<protein>
    <recommendedName>
        <fullName evidence="3">Histidine kinase/HSP90-like ATPase domain-containing protein</fullName>
    </recommendedName>
</protein>
<evidence type="ECO:0000259" key="3">
    <source>
        <dbReference type="Pfam" id="PF13581"/>
    </source>
</evidence>
<gene>
    <name evidence="4" type="ORF">GCM10010218_26510</name>
</gene>
<feature type="region of interest" description="Disordered" evidence="2">
    <location>
        <begin position="1"/>
        <end position="20"/>
    </location>
</feature>
<name>A0A919B2H8_9ACTN</name>
<keyword evidence="5" id="KW-1185">Reference proteome</keyword>
<proteinExistence type="predicted"/>
<accession>A0A919B2H8</accession>
<dbReference type="InterPro" id="IPR036890">
    <property type="entry name" value="HATPase_C_sf"/>
</dbReference>
<dbReference type="Gene3D" id="3.30.565.10">
    <property type="entry name" value="Histidine kinase-like ATPase, C-terminal domain"/>
    <property type="match status" value="1"/>
</dbReference>
<dbReference type="CDD" id="cd16936">
    <property type="entry name" value="HATPase_RsbW-like"/>
    <property type="match status" value="1"/>
</dbReference>
<feature type="compositionally biased region" description="Pro residues" evidence="2">
    <location>
        <begin position="1"/>
        <end position="10"/>
    </location>
</feature>
<evidence type="ECO:0000313" key="4">
    <source>
        <dbReference type="EMBL" id="GHF43914.1"/>
    </source>
</evidence>
<comment type="caution">
    <text evidence="4">The sequence shown here is derived from an EMBL/GenBank/DDBJ whole genome shotgun (WGS) entry which is preliminary data.</text>
</comment>
<keyword evidence="1" id="KW-0418">Kinase</keyword>
<dbReference type="AlphaFoldDB" id="A0A919B2H8"/>
<dbReference type="RefSeq" id="WP_190129709.1">
    <property type="nucleotide sequence ID" value="NZ_BNBD01000004.1"/>
</dbReference>
<reference evidence="4" key="2">
    <citation type="submission" date="2020-09" db="EMBL/GenBank/DDBJ databases">
        <authorList>
            <person name="Sun Q."/>
            <person name="Ohkuma M."/>
        </authorList>
    </citation>
    <scope>NUCLEOTIDE SEQUENCE</scope>
    <source>
        <strain evidence="4">JCM 4059</strain>
    </source>
</reference>
<dbReference type="EMBL" id="BNBD01000004">
    <property type="protein sequence ID" value="GHF43914.1"/>
    <property type="molecule type" value="Genomic_DNA"/>
</dbReference>
<dbReference type="GO" id="GO:0004674">
    <property type="term" value="F:protein serine/threonine kinase activity"/>
    <property type="evidence" value="ECO:0007669"/>
    <property type="project" value="UniProtKB-KW"/>
</dbReference>
<keyword evidence="1" id="KW-0723">Serine/threonine-protein kinase</keyword>
<evidence type="ECO:0000256" key="2">
    <source>
        <dbReference type="SAM" id="MobiDB-lite"/>
    </source>
</evidence>
<feature type="domain" description="Histidine kinase/HSP90-like ATPase" evidence="3">
    <location>
        <begin position="20"/>
        <end position="129"/>
    </location>
</feature>
<dbReference type="Pfam" id="PF13581">
    <property type="entry name" value="HATPase_c_2"/>
    <property type="match status" value="1"/>
</dbReference>
<evidence type="ECO:0000256" key="1">
    <source>
        <dbReference type="ARBA" id="ARBA00022527"/>
    </source>
</evidence>